<evidence type="ECO:0000256" key="1">
    <source>
        <dbReference type="SAM" id="MobiDB-lite"/>
    </source>
</evidence>
<reference evidence="2" key="2">
    <citation type="submission" date="2015-03" db="EMBL/GenBank/DDBJ databases">
        <authorList>
            <person name="Chow C.-E.T."/>
            <person name="Winget D.M."/>
            <person name="White R.A.III."/>
            <person name="Hallam S.J."/>
            <person name="Suttle C.A."/>
        </authorList>
    </citation>
    <scope>NUCLEOTIDE SEQUENCE</scope>
    <source>
        <strain evidence="2">Oxic1_6</strain>
    </source>
</reference>
<accession>A0A0F7L9J8</accession>
<organism evidence="2">
    <name type="scientific">uncultured marine virus</name>
    <dbReference type="NCBI Taxonomy" id="186617"/>
    <lineage>
        <taxon>Viruses</taxon>
        <taxon>environmental samples</taxon>
    </lineage>
</organism>
<sequence length="49" mass="5437">MLGIGSRSCRRMSARQRVDTAESCAPCLRERRVASTRRAEPCDPSRVAS</sequence>
<reference evidence="2" key="1">
    <citation type="journal article" date="2015" name="Front. Microbiol.">
        <title>Combining genomic sequencing methods to explore viral diversity and reveal potential virus-host interactions.</title>
        <authorList>
            <person name="Chow C.E."/>
            <person name="Winget D.M."/>
            <person name="White R.A.III."/>
            <person name="Hallam S.J."/>
            <person name="Suttle C.A."/>
        </authorList>
    </citation>
    <scope>NUCLEOTIDE SEQUENCE</scope>
    <source>
        <strain evidence="2">Oxic1_6</strain>
    </source>
</reference>
<name>A0A0F7L9J8_9VIRU</name>
<evidence type="ECO:0000313" key="2">
    <source>
        <dbReference type="EMBL" id="AKH48047.1"/>
    </source>
</evidence>
<feature type="region of interest" description="Disordered" evidence="1">
    <location>
        <begin position="1"/>
        <end position="22"/>
    </location>
</feature>
<proteinExistence type="predicted"/>
<dbReference type="EMBL" id="KR029601">
    <property type="protein sequence ID" value="AKH48047.1"/>
    <property type="molecule type" value="Genomic_DNA"/>
</dbReference>
<protein>
    <submittedName>
        <fullName evidence="2">Uncharacterized protein</fullName>
    </submittedName>
</protein>